<dbReference type="RefSeq" id="WP_281481598.1">
    <property type="nucleotide sequence ID" value="NZ_CP124543.1"/>
</dbReference>
<name>A0AAJ6NPZ7_9CYAN</name>
<organism evidence="1 2">
    <name type="scientific">Halotia branconii CENA392</name>
    <dbReference type="NCBI Taxonomy" id="1539056"/>
    <lineage>
        <taxon>Bacteria</taxon>
        <taxon>Bacillati</taxon>
        <taxon>Cyanobacteriota</taxon>
        <taxon>Cyanophyceae</taxon>
        <taxon>Nostocales</taxon>
        <taxon>Nodulariaceae</taxon>
        <taxon>Halotia</taxon>
    </lineage>
</organism>
<protein>
    <submittedName>
        <fullName evidence="1">Uncharacterized protein</fullName>
    </submittedName>
</protein>
<sequence length="445" mass="52679">MNMWIVTTGNSDIILKHDKNWGNLYSEVRYDLECTEFASPIQKDPYNKEAGYTVPPRILGLVYGNQSDEYKSDLEFPLLDTYYQHFLDKKTKPERIVILLTDQAEIFDEDQRLYEKCPFWQDTCTLTPLLEWYFKYKFDSHPEFLYLTPKTTDRGIDNWNQTLVLVQEKFRTLDCNFLKTVYVSHQAGTPAISSAVQFMSLARFGKQVKFLVSNEYEPREPIFIDSPIYLKGLQLQEAKALLERFDYSGVKRLLKQLWEGEVNSQEQKIKDLLDMAILWNCADFKKFAQAREKLAKERLDEWWWVGYEAAYLGMVRLEQGNTVEALFHSFRAVEGLIRDRNRSSKESLHQLISKLPDWQKNVDFKIFNETTRKERNSLFHNILGLEEIEVFKRWETNNKKAWEARVLNCLNYITGQKFTSLEKATLMYDVHKELKNLISNYELKI</sequence>
<proteinExistence type="predicted"/>
<dbReference type="KEGG" id="hbq:QI031_21100"/>
<dbReference type="EMBL" id="CP124543">
    <property type="protein sequence ID" value="WGV24273.1"/>
    <property type="molecule type" value="Genomic_DNA"/>
</dbReference>
<accession>A0AAJ6NPZ7</accession>
<gene>
    <name evidence="1" type="ORF">QI031_21100</name>
</gene>
<evidence type="ECO:0000313" key="2">
    <source>
        <dbReference type="Proteomes" id="UP001223520"/>
    </source>
</evidence>
<dbReference type="AlphaFoldDB" id="A0AAJ6NPZ7"/>
<dbReference type="Proteomes" id="UP001223520">
    <property type="component" value="Chromosome"/>
</dbReference>
<keyword evidence="2" id="KW-1185">Reference proteome</keyword>
<evidence type="ECO:0000313" key="1">
    <source>
        <dbReference type="EMBL" id="WGV24273.1"/>
    </source>
</evidence>
<reference evidence="1 2" key="1">
    <citation type="journal article" date="2023" name="Limnol Oceanogr Lett">
        <title>Environmental adaptations by the intertidal Antarctic cyanobacterium Halotia branconii CENA392 as revealed using long-read genome sequencing.</title>
        <authorList>
            <person name="Dextro R.B."/>
            <person name="Delbaje E."/>
            <person name="Freitas P.N.N."/>
            <person name="Geraldes V."/>
            <person name="Pinto E."/>
            <person name="Long P.F."/>
            <person name="Fiore M.F."/>
        </authorList>
    </citation>
    <scope>NUCLEOTIDE SEQUENCE [LARGE SCALE GENOMIC DNA]</scope>
    <source>
        <strain evidence="1 2">CENA392</strain>
    </source>
</reference>